<dbReference type="OrthoDB" id="1846031at2"/>
<dbReference type="Proteomes" id="UP000315816">
    <property type="component" value="Unassembled WGS sequence"/>
</dbReference>
<dbReference type="PANTHER" id="PTHR30532">
    <property type="entry name" value="IRON III DICITRATE-BINDING PERIPLASMIC PROTEIN"/>
    <property type="match status" value="1"/>
</dbReference>
<feature type="signal peptide" evidence="6">
    <location>
        <begin position="1"/>
        <end position="18"/>
    </location>
</feature>
<dbReference type="EMBL" id="VICH01000016">
    <property type="protein sequence ID" value="TQV65772.1"/>
    <property type="molecule type" value="Genomic_DNA"/>
</dbReference>
<keyword evidence="9" id="KW-1185">Reference proteome</keyword>
<protein>
    <submittedName>
        <fullName evidence="8">ABC transporter substrate-binding protein</fullName>
    </submittedName>
</protein>
<keyword evidence="4" id="KW-0410">Iron transport</keyword>
<dbReference type="Gene3D" id="3.40.50.1980">
    <property type="entry name" value="Nitrogenase molybdenum iron protein domain"/>
    <property type="match status" value="2"/>
</dbReference>
<evidence type="ECO:0000256" key="4">
    <source>
        <dbReference type="ARBA" id="ARBA00022496"/>
    </source>
</evidence>
<accession>A0A545SLD7</accession>
<evidence type="ECO:0000256" key="5">
    <source>
        <dbReference type="ARBA" id="ARBA00022729"/>
    </source>
</evidence>
<dbReference type="AlphaFoldDB" id="A0A545SLD7"/>
<dbReference type="GO" id="GO:0030288">
    <property type="term" value="C:outer membrane-bounded periplasmic space"/>
    <property type="evidence" value="ECO:0007669"/>
    <property type="project" value="TreeGrafter"/>
</dbReference>
<keyword evidence="4" id="KW-0408">Iron</keyword>
<evidence type="ECO:0000256" key="6">
    <source>
        <dbReference type="SAM" id="SignalP"/>
    </source>
</evidence>
<evidence type="ECO:0000256" key="1">
    <source>
        <dbReference type="ARBA" id="ARBA00004196"/>
    </source>
</evidence>
<name>A0A545SLD7_9RHOB</name>
<feature type="domain" description="Fe/B12 periplasmic-binding" evidence="7">
    <location>
        <begin position="38"/>
        <end position="303"/>
    </location>
</feature>
<feature type="chain" id="PRO_5022130880" evidence="6">
    <location>
        <begin position="19"/>
        <end position="323"/>
    </location>
</feature>
<keyword evidence="4" id="KW-0406">Ion transport</keyword>
<sequence length="323" mass="35381">MRVFLPCLLLSLASPSWAEPRQLTHRYGVTQIDGTPERVVSLSYVGHDFLLALGVKPIALRYWYGDGKFGVFPWAEQALGDAEPVVLYGDIDVEQIALLKPDLIVGQWSGMTETQYQLLSKIAPTIPPAAGEGDYTSSWQLMTRKLGEALNMPEKAEAVIDRLETRFSDIRNAHPEWAGKSSAVVWPPRIGAYTSVDLRSRFLADLGFTPSVGVDQLISSNAYYVMIPQEDLTPIDVDLLIWTDTAELADALDGIVLRKAMRAYREGREVYADYDLGAALSHSSPLSLDYALDRLVPLIEAAMDGDPATPVESTAAEGVAPPS</sequence>
<dbReference type="GO" id="GO:1901678">
    <property type="term" value="P:iron coordination entity transport"/>
    <property type="evidence" value="ECO:0007669"/>
    <property type="project" value="UniProtKB-ARBA"/>
</dbReference>
<evidence type="ECO:0000256" key="2">
    <source>
        <dbReference type="ARBA" id="ARBA00008814"/>
    </source>
</evidence>
<comment type="subcellular location">
    <subcellularLocation>
        <location evidence="1">Cell envelope</location>
    </subcellularLocation>
</comment>
<dbReference type="InterPro" id="IPR051313">
    <property type="entry name" value="Bact_iron-sidero_bind"/>
</dbReference>
<evidence type="ECO:0000259" key="7">
    <source>
        <dbReference type="PROSITE" id="PS50983"/>
    </source>
</evidence>
<dbReference type="PANTHER" id="PTHR30532:SF24">
    <property type="entry name" value="FERRIC ENTEROBACTIN-BINDING PERIPLASMIC PROTEIN FEPB"/>
    <property type="match status" value="1"/>
</dbReference>
<proteinExistence type="inferred from homology"/>
<comment type="similarity">
    <text evidence="2">Belongs to the bacterial solute-binding protein 8 family.</text>
</comment>
<evidence type="ECO:0000256" key="3">
    <source>
        <dbReference type="ARBA" id="ARBA00022448"/>
    </source>
</evidence>
<reference evidence="8 9" key="1">
    <citation type="submission" date="2019-06" db="EMBL/GenBank/DDBJ databases">
        <title>A novel species of marine bacteria.</title>
        <authorList>
            <person name="Wang Y."/>
        </authorList>
    </citation>
    <scope>NUCLEOTIDE SEQUENCE [LARGE SCALE GENOMIC DNA]</scope>
    <source>
        <strain evidence="8 9">MA1-10</strain>
    </source>
</reference>
<dbReference type="PROSITE" id="PS50983">
    <property type="entry name" value="FE_B12_PBP"/>
    <property type="match status" value="1"/>
</dbReference>
<dbReference type="InterPro" id="IPR002491">
    <property type="entry name" value="ABC_transptr_periplasmic_BD"/>
</dbReference>
<keyword evidence="5 6" id="KW-0732">Signal</keyword>
<evidence type="ECO:0000313" key="9">
    <source>
        <dbReference type="Proteomes" id="UP000315816"/>
    </source>
</evidence>
<organism evidence="8 9">
    <name type="scientific">Aliiroseovarius halocynthiae</name>
    <dbReference type="NCBI Taxonomy" id="985055"/>
    <lineage>
        <taxon>Bacteria</taxon>
        <taxon>Pseudomonadati</taxon>
        <taxon>Pseudomonadota</taxon>
        <taxon>Alphaproteobacteria</taxon>
        <taxon>Rhodobacterales</taxon>
        <taxon>Paracoccaceae</taxon>
        <taxon>Aliiroseovarius</taxon>
    </lineage>
</organism>
<keyword evidence="3" id="KW-0813">Transport</keyword>
<comment type="caution">
    <text evidence="8">The sequence shown here is derived from an EMBL/GenBank/DDBJ whole genome shotgun (WGS) entry which is preliminary data.</text>
</comment>
<evidence type="ECO:0000313" key="8">
    <source>
        <dbReference type="EMBL" id="TQV65772.1"/>
    </source>
</evidence>
<dbReference type="SUPFAM" id="SSF53807">
    <property type="entry name" value="Helical backbone' metal receptor"/>
    <property type="match status" value="1"/>
</dbReference>
<dbReference type="Pfam" id="PF01497">
    <property type="entry name" value="Peripla_BP_2"/>
    <property type="match status" value="1"/>
</dbReference>
<gene>
    <name evidence="8" type="ORF">FIL88_15850</name>
</gene>